<organism evidence="2 3">
    <name type="scientific">Caenorhabditis bovis</name>
    <dbReference type="NCBI Taxonomy" id="2654633"/>
    <lineage>
        <taxon>Eukaryota</taxon>
        <taxon>Metazoa</taxon>
        <taxon>Ecdysozoa</taxon>
        <taxon>Nematoda</taxon>
        <taxon>Chromadorea</taxon>
        <taxon>Rhabditida</taxon>
        <taxon>Rhabditina</taxon>
        <taxon>Rhabditomorpha</taxon>
        <taxon>Rhabditoidea</taxon>
        <taxon>Rhabditidae</taxon>
        <taxon>Peloderinae</taxon>
        <taxon>Caenorhabditis</taxon>
    </lineage>
</organism>
<dbReference type="AlphaFoldDB" id="A0A8S1EKA5"/>
<gene>
    <name evidence="2" type="ORF">CBOVIS_LOCUS4233</name>
</gene>
<keyword evidence="1" id="KW-1133">Transmembrane helix</keyword>
<accession>A0A8S1EKA5</accession>
<name>A0A8S1EKA5_9PELO</name>
<feature type="transmembrane region" description="Helical" evidence="1">
    <location>
        <begin position="48"/>
        <end position="67"/>
    </location>
</feature>
<dbReference type="OrthoDB" id="10014237at2759"/>
<evidence type="ECO:0000313" key="3">
    <source>
        <dbReference type="Proteomes" id="UP000494206"/>
    </source>
</evidence>
<comment type="caution">
    <text evidence="2">The sequence shown here is derived from an EMBL/GenBank/DDBJ whole genome shotgun (WGS) entry which is preliminary data.</text>
</comment>
<keyword evidence="3" id="KW-1185">Reference proteome</keyword>
<dbReference type="EMBL" id="CADEPM010000003">
    <property type="protein sequence ID" value="CAB3401491.1"/>
    <property type="molecule type" value="Genomic_DNA"/>
</dbReference>
<protein>
    <submittedName>
        <fullName evidence="2">Uncharacterized protein</fullName>
    </submittedName>
</protein>
<keyword evidence="1" id="KW-0812">Transmembrane</keyword>
<evidence type="ECO:0000313" key="2">
    <source>
        <dbReference type="EMBL" id="CAB3401491.1"/>
    </source>
</evidence>
<reference evidence="2 3" key="1">
    <citation type="submission" date="2020-04" db="EMBL/GenBank/DDBJ databases">
        <authorList>
            <person name="Laetsch R D."/>
            <person name="Stevens L."/>
            <person name="Kumar S."/>
            <person name="Blaxter L. M."/>
        </authorList>
    </citation>
    <scope>NUCLEOTIDE SEQUENCE [LARGE SCALE GENOMIC DNA]</scope>
</reference>
<evidence type="ECO:0000256" key="1">
    <source>
        <dbReference type="SAM" id="Phobius"/>
    </source>
</evidence>
<dbReference type="Proteomes" id="UP000494206">
    <property type="component" value="Unassembled WGS sequence"/>
</dbReference>
<proteinExistence type="predicted"/>
<keyword evidence="1" id="KW-0472">Membrane</keyword>
<sequence>MNKPKHDWGDYYYQGKRKNGKTRWILDMIHSINTSIPTFNELFDEETFYVFVVLFVIATILVVIFLAKCVGIKLKEHDVYVDRDWGTPAVADPFRFPWQTAEYRKLETKTKKE</sequence>